<evidence type="ECO:0000313" key="5">
    <source>
        <dbReference type="Proteomes" id="UP000509459"/>
    </source>
</evidence>
<dbReference type="SUPFAM" id="SSF56059">
    <property type="entry name" value="Glutathione synthetase ATP-binding domain-like"/>
    <property type="match status" value="1"/>
</dbReference>
<dbReference type="Proteomes" id="UP000509459">
    <property type="component" value="Chromosome"/>
</dbReference>
<gene>
    <name evidence="4" type="ORF">FOC72_10015</name>
    <name evidence="3" type="ORF">MK406_00910</name>
</gene>
<dbReference type="RefSeq" id="WP_002894352.1">
    <property type="nucleotide sequence ID" value="NZ_CP054570.1"/>
</dbReference>
<dbReference type="EMBL" id="CP054570">
    <property type="protein sequence ID" value="QKQ44872.1"/>
    <property type="molecule type" value="Genomic_DNA"/>
</dbReference>
<evidence type="ECO:0000256" key="1">
    <source>
        <dbReference type="PROSITE-ProRule" id="PRU00409"/>
    </source>
</evidence>
<dbReference type="GO" id="GO:0016874">
    <property type="term" value="F:ligase activity"/>
    <property type="evidence" value="ECO:0007669"/>
    <property type="project" value="UniProtKB-KW"/>
</dbReference>
<dbReference type="InterPro" id="IPR011761">
    <property type="entry name" value="ATP-grasp"/>
</dbReference>
<accession>A0A3R9GF23</accession>
<name>A0A3R9GF23_STRSA</name>
<keyword evidence="4" id="KW-0436">Ligase</keyword>
<dbReference type="PROSITE" id="PS50975">
    <property type="entry name" value="ATP_GRASP"/>
    <property type="match status" value="1"/>
</dbReference>
<keyword evidence="1" id="KW-0067">ATP-binding</keyword>
<evidence type="ECO:0000313" key="6">
    <source>
        <dbReference type="Proteomes" id="UP001208557"/>
    </source>
</evidence>
<protein>
    <submittedName>
        <fullName evidence="4">Carboxylate--amine ligase</fullName>
    </submittedName>
</protein>
<organism evidence="4 5">
    <name type="scientific">Streptococcus sanguinis</name>
    <dbReference type="NCBI Taxonomy" id="1305"/>
    <lineage>
        <taxon>Bacteria</taxon>
        <taxon>Bacillati</taxon>
        <taxon>Bacillota</taxon>
        <taxon>Bacilli</taxon>
        <taxon>Lactobacillales</taxon>
        <taxon>Streptococcaceae</taxon>
        <taxon>Streptococcus</taxon>
    </lineage>
</organism>
<reference evidence="4 5" key="1">
    <citation type="submission" date="2020-05" db="EMBL/GenBank/DDBJ databases">
        <title>FDA dAtabase for Regulatory Grade micrObial Sequences (FDA-ARGOS): Supporting development and validation of Infectious Disease Dx tests.</title>
        <authorList>
            <person name="Bojja K."/>
            <person name="Kessler A."/>
            <person name="Tallon L."/>
            <person name="Sadzewicz L."/>
            <person name="Zhao X."/>
            <person name="Vavikolanu K."/>
            <person name="Mehta A."/>
            <person name="Aluvathingal J."/>
            <person name="Nadendla S."/>
            <person name="Myers T."/>
            <person name="Yan Y."/>
            <person name="Sichtig H."/>
        </authorList>
    </citation>
    <scope>NUCLEOTIDE SEQUENCE [LARGE SCALE GENOMIC DNA]</scope>
    <source>
        <strain evidence="4 5">FDAARGOS_770</strain>
    </source>
</reference>
<reference evidence="3" key="3">
    <citation type="submission" date="2022-02" db="EMBL/GenBank/DDBJ databases">
        <authorList>
            <person name="Christensen J.J.E."/>
            <person name="Jensen C.S."/>
            <person name="Nielsen X.C."/>
            <person name="Dargis R."/>
        </authorList>
    </citation>
    <scope>NUCLEOTIDE SEQUENCE</scope>
    <source>
        <strain evidence="3">A12055600</strain>
    </source>
</reference>
<keyword evidence="1" id="KW-0547">Nucleotide-binding</keyword>
<dbReference type="AlphaFoldDB" id="A0A3R9GF23"/>
<evidence type="ECO:0000259" key="2">
    <source>
        <dbReference type="PROSITE" id="PS50975"/>
    </source>
</evidence>
<reference evidence="3 6" key="2">
    <citation type="journal article" date="2022" name="Med Res Arch">
        <title>Genomic identification of streptococcal strains and relation to clinical characteristics. A substudy to The Partial Oral Treatment of Endocarditis (POET) Trial.</title>
        <authorList>
            <person name="Christensen J."/>
            <person name="Jensen C."/>
            <person name="Dargis R."/>
            <person name="Nielsen X."/>
            <person name="Pries- Heje M."/>
            <person name="Wiingaard C."/>
            <person name="Ihlemann N."/>
            <person name="Gill S."/>
            <person name="Bruun N."/>
            <person name="Elming H."/>
            <person name="Povlsen J."/>
            <person name="Madsen T."/>
            <person name="Jensen K."/>
            <person name="Fuursted K."/>
            <person name="Ostergaard L."/>
            <person name="Christiansen U."/>
            <person name="Rosenvinge F."/>
            <person name="Helweg-Larsen J."/>
            <person name="Fosbol E."/>
            <person name="Kober L."/>
            <person name="Torp-Pedersen C."/>
            <person name="Tonder N."/>
            <person name="Moser C."/>
            <person name="Iversen K."/>
            <person name="Bundgaard H."/>
        </authorList>
    </citation>
    <scope>NUCLEOTIDE SEQUENCE [LARGE SCALE GENOMIC DNA]</scope>
    <source>
        <strain evidence="3 6">A12055600</strain>
    </source>
</reference>
<evidence type="ECO:0000313" key="4">
    <source>
        <dbReference type="EMBL" id="QKQ44872.1"/>
    </source>
</evidence>
<dbReference type="Gene3D" id="3.30.470.20">
    <property type="entry name" value="ATP-grasp fold, B domain"/>
    <property type="match status" value="1"/>
</dbReference>
<feature type="domain" description="ATP-grasp" evidence="2">
    <location>
        <begin position="118"/>
        <end position="291"/>
    </location>
</feature>
<evidence type="ECO:0000313" key="3">
    <source>
        <dbReference type="EMBL" id="MCY7033637.1"/>
    </source>
</evidence>
<dbReference type="EMBL" id="JAKUVJ010000002">
    <property type="protein sequence ID" value="MCY7033637.1"/>
    <property type="molecule type" value="Genomic_DNA"/>
</dbReference>
<dbReference type="GO" id="GO:0046872">
    <property type="term" value="F:metal ion binding"/>
    <property type="evidence" value="ECO:0007669"/>
    <property type="project" value="InterPro"/>
</dbReference>
<sequence>MKNRLLFLEGSSLTSRETSTVLLKEGYKIDVLSPRRFSIAYFSRLTHRVPIVDVNRFPVDYLRQVSQLLHKTNYKAILPTHEEGWLLANGKQFLPQSLPIALADKEQFKKLAGKIAFAETADLLGLPTPKWEYVKDVDSILLDYPYWLKADYGTAGRSVYKISSKKDLAEVTSKLTASDEEWMVQQDIVGDYGQVQAVFDHGELLAVHSSVKVGSGAGGSAAARLSIESKRTREHVEKLGQYIQWHGCLTLDFIRRGDQFYYIECNPRMVEPANAYKAGVNFPKIMIELASHSYAKSEVILGQAGVETHSLMALIIGTAEKTKSRRKILQTIKYWLLRRDSEEVLTPVWKDLPSIIPLVTIILRLLIKPKSVENLVNQTVQHYSVESATVKNIEQKN</sequence>
<dbReference type="Proteomes" id="UP001208557">
    <property type="component" value="Unassembled WGS sequence"/>
</dbReference>
<dbReference type="GO" id="GO:0005524">
    <property type="term" value="F:ATP binding"/>
    <property type="evidence" value="ECO:0007669"/>
    <property type="project" value="UniProtKB-UniRule"/>
</dbReference>
<proteinExistence type="predicted"/>